<dbReference type="EMBL" id="MU859593">
    <property type="protein sequence ID" value="KAK3946659.1"/>
    <property type="molecule type" value="Genomic_DNA"/>
</dbReference>
<sequence length="289" mass="32668">MGTRAAPIIIPDSVPDEELLGDDDTVTDEPRQPGSPDGGGDDDPSDSPHGGGGWRGRPSHPPGGGDPDEPRKNRSHDCDDDERCEKVKREDVGTFDPDADDPKDQGVVNDGKYTIYTDVYAFREQMLSFIENAQQRQPSSKMNKQLTRLFHTCLAGSARVWWTVEVDNDTRLDWKEGGIYELLDQLVNRFLPDAATATAKFTRGRICLREIYDNAGALTFYVQRQMRYAKAMGTLTKDNRNWYGVMMQIWSSMELRIQQNVRAPFEEESLADYMQLIRRSRAILTSAAR</sequence>
<accession>A0AAN6NIY1</accession>
<dbReference type="Proteomes" id="UP001303222">
    <property type="component" value="Unassembled WGS sequence"/>
</dbReference>
<comment type="caution">
    <text evidence="2">The sequence shown here is derived from an EMBL/GenBank/DDBJ whole genome shotgun (WGS) entry which is preliminary data.</text>
</comment>
<protein>
    <submittedName>
        <fullName evidence="2">Uncharacterized protein</fullName>
    </submittedName>
</protein>
<name>A0AAN6NIY1_9PEZI</name>
<reference evidence="2" key="1">
    <citation type="journal article" date="2023" name="Mol. Phylogenet. Evol.">
        <title>Genome-scale phylogeny and comparative genomics of the fungal order Sordariales.</title>
        <authorList>
            <person name="Hensen N."/>
            <person name="Bonometti L."/>
            <person name="Westerberg I."/>
            <person name="Brannstrom I.O."/>
            <person name="Guillou S."/>
            <person name="Cros-Aarteil S."/>
            <person name="Calhoun S."/>
            <person name="Haridas S."/>
            <person name="Kuo A."/>
            <person name="Mondo S."/>
            <person name="Pangilinan J."/>
            <person name="Riley R."/>
            <person name="LaButti K."/>
            <person name="Andreopoulos B."/>
            <person name="Lipzen A."/>
            <person name="Chen C."/>
            <person name="Yan M."/>
            <person name="Daum C."/>
            <person name="Ng V."/>
            <person name="Clum A."/>
            <person name="Steindorff A."/>
            <person name="Ohm R.A."/>
            <person name="Martin F."/>
            <person name="Silar P."/>
            <person name="Natvig D.O."/>
            <person name="Lalanne C."/>
            <person name="Gautier V."/>
            <person name="Ament-Velasquez S.L."/>
            <person name="Kruys A."/>
            <person name="Hutchinson M.I."/>
            <person name="Powell A.J."/>
            <person name="Barry K."/>
            <person name="Miller A.N."/>
            <person name="Grigoriev I.V."/>
            <person name="Debuchy R."/>
            <person name="Gladieux P."/>
            <person name="Hiltunen Thoren M."/>
            <person name="Johannesson H."/>
        </authorList>
    </citation>
    <scope>NUCLEOTIDE SEQUENCE</scope>
    <source>
        <strain evidence="2">CBS 626.80</strain>
    </source>
</reference>
<feature type="compositionally biased region" description="Acidic residues" evidence="1">
    <location>
        <begin position="14"/>
        <end position="27"/>
    </location>
</feature>
<feature type="compositionally biased region" description="Basic and acidic residues" evidence="1">
    <location>
        <begin position="68"/>
        <end position="92"/>
    </location>
</feature>
<evidence type="ECO:0000313" key="2">
    <source>
        <dbReference type="EMBL" id="KAK3946659.1"/>
    </source>
</evidence>
<organism evidence="2 3">
    <name type="scientific">Pseudoneurospora amorphoporcata</name>
    <dbReference type="NCBI Taxonomy" id="241081"/>
    <lineage>
        <taxon>Eukaryota</taxon>
        <taxon>Fungi</taxon>
        <taxon>Dikarya</taxon>
        <taxon>Ascomycota</taxon>
        <taxon>Pezizomycotina</taxon>
        <taxon>Sordariomycetes</taxon>
        <taxon>Sordariomycetidae</taxon>
        <taxon>Sordariales</taxon>
        <taxon>Sordariaceae</taxon>
        <taxon>Pseudoneurospora</taxon>
    </lineage>
</organism>
<dbReference type="AlphaFoldDB" id="A0AAN6NIY1"/>
<feature type="region of interest" description="Disordered" evidence="1">
    <location>
        <begin position="1"/>
        <end position="108"/>
    </location>
</feature>
<evidence type="ECO:0000256" key="1">
    <source>
        <dbReference type="SAM" id="MobiDB-lite"/>
    </source>
</evidence>
<proteinExistence type="predicted"/>
<keyword evidence="3" id="KW-1185">Reference proteome</keyword>
<reference evidence="2" key="2">
    <citation type="submission" date="2023-06" db="EMBL/GenBank/DDBJ databases">
        <authorList>
            <consortium name="Lawrence Berkeley National Laboratory"/>
            <person name="Mondo S.J."/>
            <person name="Hensen N."/>
            <person name="Bonometti L."/>
            <person name="Westerberg I."/>
            <person name="Brannstrom I.O."/>
            <person name="Guillou S."/>
            <person name="Cros-Aarteil S."/>
            <person name="Calhoun S."/>
            <person name="Haridas S."/>
            <person name="Kuo A."/>
            <person name="Pangilinan J."/>
            <person name="Riley R."/>
            <person name="Labutti K."/>
            <person name="Andreopoulos B."/>
            <person name="Lipzen A."/>
            <person name="Chen C."/>
            <person name="Yanf M."/>
            <person name="Daum C."/>
            <person name="Ng V."/>
            <person name="Clum A."/>
            <person name="Steindorff A."/>
            <person name="Ohm R."/>
            <person name="Martin F."/>
            <person name="Silar P."/>
            <person name="Natvig D."/>
            <person name="Lalanne C."/>
            <person name="Gautier V."/>
            <person name="Ament-Velasquez S.L."/>
            <person name="Kruys A."/>
            <person name="Hutchinson M.I."/>
            <person name="Powell A.J."/>
            <person name="Barry K."/>
            <person name="Miller A.N."/>
            <person name="Grigoriev I.V."/>
            <person name="Debuchy R."/>
            <person name="Gladieux P."/>
            <person name="Thoren M.H."/>
            <person name="Johannesson H."/>
        </authorList>
    </citation>
    <scope>NUCLEOTIDE SEQUENCE</scope>
    <source>
        <strain evidence="2">CBS 626.80</strain>
    </source>
</reference>
<evidence type="ECO:0000313" key="3">
    <source>
        <dbReference type="Proteomes" id="UP001303222"/>
    </source>
</evidence>
<gene>
    <name evidence="2" type="ORF">QBC32DRAFT_225709</name>
</gene>
<feature type="non-terminal residue" evidence="2">
    <location>
        <position position="289"/>
    </location>
</feature>